<dbReference type="SMART" id="SM00382">
    <property type="entry name" value="AAA"/>
    <property type="match status" value="2"/>
</dbReference>
<dbReference type="GO" id="GO:0005634">
    <property type="term" value="C:nucleus"/>
    <property type="evidence" value="ECO:0007669"/>
    <property type="project" value="TreeGrafter"/>
</dbReference>
<accession>A0A0B7KJE2</accession>
<organism evidence="8">
    <name type="scientific">Bionectria ochroleuca</name>
    <name type="common">Gliocladium roseum</name>
    <dbReference type="NCBI Taxonomy" id="29856"/>
    <lineage>
        <taxon>Eukaryota</taxon>
        <taxon>Fungi</taxon>
        <taxon>Dikarya</taxon>
        <taxon>Ascomycota</taxon>
        <taxon>Pezizomycotina</taxon>
        <taxon>Sordariomycetes</taxon>
        <taxon>Hypocreomycetidae</taxon>
        <taxon>Hypocreales</taxon>
        <taxon>Bionectriaceae</taxon>
        <taxon>Clonostachys</taxon>
    </lineage>
</organism>
<feature type="compositionally biased region" description="Low complexity" evidence="6">
    <location>
        <begin position="109"/>
        <end position="119"/>
    </location>
</feature>
<keyword evidence="4" id="KW-0547">Nucleotide-binding</keyword>
<dbReference type="InterPro" id="IPR027417">
    <property type="entry name" value="P-loop_NTPase"/>
</dbReference>
<evidence type="ECO:0000256" key="3">
    <source>
        <dbReference type="ARBA" id="ARBA00022490"/>
    </source>
</evidence>
<dbReference type="Pfam" id="PF17862">
    <property type="entry name" value="AAA_lid_3"/>
    <property type="match status" value="1"/>
</dbReference>
<dbReference type="Gene3D" id="3.40.50.300">
    <property type="entry name" value="P-loop containing nucleotide triphosphate hydrolases"/>
    <property type="match status" value="2"/>
</dbReference>
<name>A0A0B7KJE2_BIOOC</name>
<comment type="subcellular location">
    <subcellularLocation>
        <location evidence="1">Cytoplasm</location>
    </subcellularLocation>
</comment>
<dbReference type="GO" id="GO:0005524">
    <property type="term" value="F:ATP binding"/>
    <property type="evidence" value="ECO:0007669"/>
    <property type="project" value="UniProtKB-KW"/>
</dbReference>
<evidence type="ECO:0000256" key="2">
    <source>
        <dbReference type="ARBA" id="ARBA00006914"/>
    </source>
</evidence>
<dbReference type="Gene3D" id="1.10.8.60">
    <property type="match status" value="2"/>
</dbReference>
<comment type="similarity">
    <text evidence="2">Belongs to the AAA ATPase family.</text>
</comment>
<dbReference type="PANTHER" id="PTHR23077">
    <property type="entry name" value="AAA-FAMILY ATPASE"/>
    <property type="match status" value="1"/>
</dbReference>
<dbReference type="EMBL" id="CDPU01000045">
    <property type="protein sequence ID" value="CEO54766.1"/>
    <property type="molecule type" value="Genomic_DNA"/>
</dbReference>
<dbReference type="GO" id="GO:0016887">
    <property type="term" value="F:ATP hydrolysis activity"/>
    <property type="evidence" value="ECO:0007669"/>
    <property type="project" value="InterPro"/>
</dbReference>
<proteinExistence type="inferred from homology"/>
<feature type="compositionally biased region" description="Basic residues" evidence="6">
    <location>
        <begin position="167"/>
        <end position="177"/>
    </location>
</feature>
<evidence type="ECO:0000256" key="4">
    <source>
        <dbReference type="ARBA" id="ARBA00022741"/>
    </source>
</evidence>
<feature type="region of interest" description="Disordered" evidence="6">
    <location>
        <begin position="109"/>
        <end position="182"/>
    </location>
</feature>
<dbReference type="GO" id="GO:1990275">
    <property type="term" value="F:preribosome binding"/>
    <property type="evidence" value="ECO:0007669"/>
    <property type="project" value="TreeGrafter"/>
</dbReference>
<reference evidence="8" key="1">
    <citation type="submission" date="2015-01" db="EMBL/GenBank/DDBJ databases">
        <authorList>
            <person name="Durling Mikael"/>
        </authorList>
    </citation>
    <scope>NUCLEOTIDE SEQUENCE</scope>
</reference>
<evidence type="ECO:0000259" key="7">
    <source>
        <dbReference type="SMART" id="SM00382"/>
    </source>
</evidence>
<keyword evidence="5" id="KW-0067">ATP-binding</keyword>
<feature type="compositionally biased region" description="Polar residues" evidence="6">
    <location>
        <begin position="134"/>
        <end position="150"/>
    </location>
</feature>
<dbReference type="PANTHER" id="PTHR23077:SF171">
    <property type="entry name" value="NUCLEAR VALOSIN-CONTAINING PROTEIN-LIKE"/>
    <property type="match status" value="1"/>
</dbReference>
<dbReference type="FunFam" id="3.40.50.300:FF:000567">
    <property type="entry name" value="ATPase, AAA family protein"/>
    <property type="match status" value="1"/>
</dbReference>
<protein>
    <recommendedName>
        <fullName evidence="7">AAA+ ATPase domain-containing protein</fullName>
    </recommendedName>
</protein>
<evidence type="ECO:0000256" key="6">
    <source>
        <dbReference type="SAM" id="MobiDB-lite"/>
    </source>
</evidence>
<feature type="region of interest" description="Disordered" evidence="6">
    <location>
        <begin position="70"/>
        <end position="90"/>
    </location>
</feature>
<feature type="domain" description="AAA+ ATPase" evidence="7">
    <location>
        <begin position="500"/>
        <end position="636"/>
    </location>
</feature>
<evidence type="ECO:0000313" key="8">
    <source>
        <dbReference type="EMBL" id="CEO54766.1"/>
    </source>
</evidence>
<dbReference type="AlphaFoldDB" id="A0A0B7KJE2"/>
<keyword evidence="3" id="KW-0963">Cytoplasm</keyword>
<dbReference type="GO" id="GO:0042254">
    <property type="term" value="P:ribosome biogenesis"/>
    <property type="evidence" value="ECO:0007669"/>
    <property type="project" value="TreeGrafter"/>
</dbReference>
<sequence length="724" mass="80179">MAPTVSLRQGLDHDVYQLIKILEEKSNDGKPFRSVTHAYEAVKRSNSSLSRKKKQVLNDSIDRALQVRKQELREDSSDSEAALEEADEEISKLEEQRFQLNRQMTKLWNTNATSSSASHASKKRRIQAEDGDQKASQSAGENGETPTSRPNGAVNDESVSEPTHKTPSQKKAPRPTRYKVEHVSEPVRLGGLDQIRDGLLLQLESMLKGEHIWGPRELEQIPGILVSGPTGVGKTSLVRSIASQLEVPIVSAAECFVNQERMEKSFTEAVDEAMRLAPCIMLVDDLDHYASKPGSAKHGDSHMQMVKLFQGQVERMRKESPSHRPVVLMATTSNITDLHSEMTKCGWFEQTISIKVPDAAARREIFNAVLPNSYTLHEIDVEKLVKYTNGYVGSDIKALIRGAAQRLATRIIQIKDENGVSDGDVAMAGNEGASSRLTMKDFLLTIEEFTPSLRKEGFTAIPNVSWDQVGALKQARKQLTTSIIGPIKDPEKYLNWGIKKPSGVILWGPPGCGKTLIAQAVANEAQASFILISGPELLNKYVGESERAVRELFERARLSAPCILFFDEIDSLVSRREGASSESGVRVVNALLTELDGARGRKGVYVIGTTNRLDMIDEAMLRPGRLNKHIYVGLPDADERVDILETIVRSSRPNTSQAELDYLAKVAQDVRSSRFSGADLHALFVEAAEHGLSRSYVDNVLQFTEEDWEYALNNTKPSVQNPIT</sequence>
<dbReference type="Pfam" id="PF00004">
    <property type="entry name" value="AAA"/>
    <property type="match status" value="2"/>
</dbReference>
<feature type="domain" description="AAA+ ATPase" evidence="7">
    <location>
        <begin position="220"/>
        <end position="358"/>
    </location>
</feature>
<dbReference type="InterPro" id="IPR041569">
    <property type="entry name" value="AAA_lid_3"/>
</dbReference>
<gene>
    <name evidence="8" type="ORF">BN869_000010824_1</name>
</gene>
<feature type="compositionally biased region" description="Acidic residues" evidence="6">
    <location>
        <begin position="77"/>
        <end position="88"/>
    </location>
</feature>
<dbReference type="InterPro" id="IPR003593">
    <property type="entry name" value="AAA+_ATPase"/>
</dbReference>
<dbReference type="InterPro" id="IPR050168">
    <property type="entry name" value="AAA_ATPase_domain"/>
</dbReference>
<dbReference type="GO" id="GO:0003723">
    <property type="term" value="F:RNA binding"/>
    <property type="evidence" value="ECO:0007669"/>
    <property type="project" value="TreeGrafter"/>
</dbReference>
<evidence type="ECO:0000256" key="1">
    <source>
        <dbReference type="ARBA" id="ARBA00004496"/>
    </source>
</evidence>
<dbReference type="GO" id="GO:0005737">
    <property type="term" value="C:cytoplasm"/>
    <property type="evidence" value="ECO:0007669"/>
    <property type="project" value="UniProtKB-SubCell"/>
</dbReference>
<dbReference type="InterPro" id="IPR003959">
    <property type="entry name" value="ATPase_AAA_core"/>
</dbReference>
<evidence type="ECO:0000256" key="5">
    <source>
        <dbReference type="ARBA" id="ARBA00022840"/>
    </source>
</evidence>
<dbReference type="SUPFAM" id="SSF52540">
    <property type="entry name" value="P-loop containing nucleoside triphosphate hydrolases"/>
    <property type="match status" value="2"/>
</dbReference>